<evidence type="ECO:0000313" key="1">
    <source>
        <dbReference type="EMBL" id="KRX38121.1"/>
    </source>
</evidence>
<sequence>MTIKFTNKIDSKMEQHVKLRLQLRRQNLQFDHLNPLAVISENISQYCSGPQTLWAVTSAENGNFSRPICLQCIL</sequence>
<accession>A0A0V0TGH6</accession>
<protein>
    <submittedName>
        <fullName evidence="1">Uncharacterized protein</fullName>
    </submittedName>
</protein>
<dbReference type="AlphaFoldDB" id="A0A0V0TGH6"/>
<dbReference type="EMBL" id="JYDJ01000281">
    <property type="protein sequence ID" value="KRX38121.1"/>
    <property type="molecule type" value="Genomic_DNA"/>
</dbReference>
<keyword evidence="2" id="KW-1185">Reference proteome</keyword>
<proteinExistence type="predicted"/>
<organism evidence="1 2">
    <name type="scientific">Trichinella murrelli</name>
    <dbReference type="NCBI Taxonomy" id="144512"/>
    <lineage>
        <taxon>Eukaryota</taxon>
        <taxon>Metazoa</taxon>
        <taxon>Ecdysozoa</taxon>
        <taxon>Nematoda</taxon>
        <taxon>Enoplea</taxon>
        <taxon>Dorylaimia</taxon>
        <taxon>Trichinellida</taxon>
        <taxon>Trichinellidae</taxon>
        <taxon>Trichinella</taxon>
    </lineage>
</organism>
<name>A0A0V0TGH6_9BILA</name>
<evidence type="ECO:0000313" key="2">
    <source>
        <dbReference type="Proteomes" id="UP000055048"/>
    </source>
</evidence>
<comment type="caution">
    <text evidence="1">The sequence shown here is derived from an EMBL/GenBank/DDBJ whole genome shotgun (WGS) entry which is preliminary data.</text>
</comment>
<dbReference type="Proteomes" id="UP000055048">
    <property type="component" value="Unassembled WGS sequence"/>
</dbReference>
<gene>
    <name evidence="1" type="ORF">T05_1837</name>
</gene>
<reference evidence="1 2" key="1">
    <citation type="submission" date="2015-01" db="EMBL/GenBank/DDBJ databases">
        <title>Evolution of Trichinella species and genotypes.</title>
        <authorList>
            <person name="Korhonen P.K."/>
            <person name="Edoardo P."/>
            <person name="Giuseppe L.R."/>
            <person name="Gasser R.B."/>
        </authorList>
    </citation>
    <scope>NUCLEOTIDE SEQUENCE [LARGE SCALE GENOMIC DNA]</scope>
    <source>
        <strain evidence="1">ISS417</strain>
    </source>
</reference>